<accession>A0A365TRB7</accession>
<keyword evidence="3 4" id="KW-0975">Bacterial flagellum</keyword>
<sequence length="304" mass="31651">MSVINTNITALIGQNNLSNSQSMLAKAQERLSSGLRINSASDDAAGQAIANKMTAQIKGMDQASRNASDGISLVQTMEGGLDQINDNLQRIRELAVQGANDTNATEDREAIVTEINERLAEIDRVAGSNNFNGTNLLNVSGGGSLSIQVGSNTETEDVITVKTLDATVTGLELDTASGGVVAASTVSGSTAMEFTLQSTTSGGTTTLTNAHGDFQSLVDAVDDATETLDTNRATLGATLNRFDSVIDNLATTSTNLSEARSRIEDADYAVEVSNMTRANILQQAGTSMLAQANQTPQSVLSLLG</sequence>
<dbReference type="EMBL" id="QNTU01000004">
    <property type="protein sequence ID" value="RBI67799.1"/>
    <property type="molecule type" value="Genomic_DNA"/>
</dbReference>
<organism evidence="7 8">
    <name type="scientific">Vreelandella sulfidaeris</name>
    <dbReference type="NCBI Taxonomy" id="115553"/>
    <lineage>
        <taxon>Bacteria</taxon>
        <taxon>Pseudomonadati</taxon>
        <taxon>Pseudomonadota</taxon>
        <taxon>Gammaproteobacteria</taxon>
        <taxon>Oceanospirillales</taxon>
        <taxon>Halomonadaceae</taxon>
        <taxon>Vreelandella</taxon>
    </lineage>
</organism>
<dbReference type="InterPro" id="IPR001492">
    <property type="entry name" value="Flagellin"/>
</dbReference>
<dbReference type="PANTHER" id="PTHR42792">
    <property type="entry name" value="FLAGELLIN"/>
    <property type="match status" value="1"/>
</dbReference>
<dbReference type="GO" id="GO:0005198">
    <property type="term" value="F:structural molecule activity"/>
    <property type="evidence" value="ECO:0007669"/>
    <property type="project" value="UniProtKB-UniRule"/>
</dbReference>
<dbReference type="Pfam" id="PF00700">
    <property type="entry name" value="Flagellin_C"/>
    <property type="match status" value="1"/>
</dbReference>
<comment type="caution">
    <text evidence="7">The sequence shown here is derived from an EMBL/GenBank/DDBJ whole genome shotgun (WGS) entry which is preliminary data.</text>
</comment>
<dbReference type="InterPro" id="IPR001029">
    <property type="entry name" value="Flagellin_N"/>
</dbReference>
<dbReference type="GO" id="GO:0009288">
    <property type="term" value="C:bacterial-type flagellum"/>
    <property type="evidence" value="ECO:0007669"/>
    <property type="project" value="UniProtKB-SubCell"/>
</dbReference>
<protein>
    <recommendedName>
        <fullName evidence="4">Flagellin</fullName>
    </recommendedName>
</protein>
<keyword evidence="7" id="KW-0969">Cilium</keyword>
<keyword evidence="8" id="KW-1185">Reference proteome</keyword>
<evidence type="ECO:0000313" key="7">
    <source>
        <dbReference type="EMBL" id="RBI67799.1"/>
    </source>
</evidence>
<evidence type="ECO:0000256" key="4">
    <source>
        <dbReference type="RuleBase" id="RU362073"/>
    </source>
</evidence>
<dbReference type="Gene3D" id="2.170.280.10">
    <property type="entry name" value="f41 fragment of flagellin, middle domain"/>
    <property type="match status" value="1"/>
</dbReference>
<dbReference type="SUPFAM" id="SSF64518">
    <property type="entry name" value="Phase 1 flagellin"/>
    <property type="match status" value="1"/>
</dbReference>
<keyword evidence="2 4" id="KW-0964">Secreted</keyword>
<dbReference type="RefSeq" id="WP_113269447.1">
    <property type="nucleotide sequence ID" value="NZ_QNTU01000004.1"/>
</dbReference>
<evidence type="ECO:0000313" key="8">
    <source>
        <dbReference type="Proteomes" id="UP000252204"/>
    </source>
</evidence>
<dbReference type="Gene3D" id="1.20.1330.10">
    <property type="entry name" value="f41 fragment of flagellin, N-terminal domain"/>
    <property type="match status" value="1"/>
</dbReference>
<dbReference type="InterPro" id="IPR042187">
    <property type="entry name" value="Flagellin_C_sub2"/>
</dbReference>
<dbReference type="PRINTS" id="PR00207">
    <property type="entry name" value="FLAGELLIN"/>
</dbReference>
<evidence type="ECO:0000259" key="5">
    <source>
        <dbReference type="Pfam" id="PF00669"/>
    </source>
</evidence>
<evidence type="ECO:0000256" key="1">
    <source>
        <dbReference type="ARBA" id="ARBA00005709"/>
    </source>
</evidence>
<reference evidence="8" key="1">
    <citation type="submission" date="2018-06" db="EMBL/GenBank/DDBJ databases">
        <title>Whole genome sequencing of four bacterial strains from South Shetland trench revealing bio-synthetic gene clusters.</title>
        <authorList>
            <person name="Abdel-Mageed W.M."/>
            <person name="Lehri B."/>
            <person name="Jarmusch S."/>
            <person name="Miranda K."/>
            <person name="Goodfellow M."/>
            <person name="Jaspars M."/>
            <person name="Karlyshev A.V."/>
        </authorList>
    </citation>
    <scope>NUCLEOTIDE SEQUENCE [LARGE SCALE GENOMIC DNA]</scope>
    <source>
        <strain evidence="8">SST4</strain>
    </source>
</reference>
<comment type="function">
    <text evidence="4">Flagellin is the subunit protein which polymerizes to form the filaments of bacterial flagella.</text>
</comment>
<dbReference type="OrthoDB" id="9796789at2"/>
<comment type="subcellular location">
    <subcellularLocation>
        <location evidence="4">Secreted</location>
    </subcellularLocation>
    <subcellularLocation>
        <location evidence="4">Bacterial flagellum</location>
    </subcellularLocation>
</comment>
<evidence type="ECO:0000256" key="3">
    <source>
        <dbReference type="ARBA" id="ARBA00023143"/>
    </source>
</evidence>
<comment type="similarity">
    <text evidence="1 4">Belongs to the bacterial flagellin family.</text>
</comment>
<name>A0A365TRB7_9GAMM</name>
<dbReference type="Proteomes" id="UP000252204">
    <property type="component" value="Unassembled WGS sequence"/>
</dbReference>
<gene>
    <name evidence="7" type="ORF">DQ400_08940</name>
</gene>
<keyword evidence="7" id="KW-0966">Cell projection</keyword>
<evidence type="ECO:0000259" key="6">
    <source>
        <dbReference type="Pfam" id="PF00700"/>
    </source>
</evidence>
<feature type="domain" description="Flagellin C-terminal" evidence="6">
    <location>
        <begin position="218"/>
        <end position="303"/>
    </location>
</feature>
<dbReference type="Gene3D" id="6.10.280.190">
    <property type="match status" value="1"/>
</dbReference>
<dbReference type="Gene3D" id="6.10.10.10">
    <property type="entry name" value="Flagellar export chaperone, C-terminal domain"/>
    <property type="match status" value="1"/>
</dbReference>
<feature type="domain" description="Flagellin N-terminal" evidence="5">
    <location>
        <begin position="4"/>
        <end position="138"/>
    </location>
</feature>
<dbReference type="PANTHER" id="PTHR42792:SF2">
    <property type="entry name" value="FLAGELLIN"/>
    <property type="match status" value="1"/>
</dbReference>
<evidence type="ECO:0000256" key="2">
    <source>
        <dbReference type="ARBA" id="ARBA00022525"/>
    </source>
</evidence>
<dbReference type="Gene3D" id="2.30.220.10">
    <property type="entry name" value="f41 fragment of flagellin, C-terminal domain"/>
    <property type="match status" value="1"/>
</dbReference>
<dbReference type="AlphaFoldDB" id="A0A365TRB7"/>
<proteinExistence type="inferred from homology"/>
<dbReference type="Pfam" id="PF00669">
    <property type="entry name" value="Flagellin_N"/>
    <property type="match status" value="1"/>
</dbReference>
<dbReference type="GO" id="GO:0005576">
    <property type="term" value="C:extracellular region"/>
    <property type="evidence" value="ECO:0007669"/>
    <property type="project" value="UniProtKB-SubCell"/>
</dbReference>
<keyword evidence="7" id="KW-0282">Flagellum</keyword>
<dbReference type="InterPro" id="IPR046358">
    <property type="entry name" value="Flagellin_C"/>
</dbReference>